<reference evidence="1 2" key="1">
    <citation type="submission" date="2024-04" db="EMBL/GenBank/DDBJ databases">
        <title>Phyllosticta paracitricarpa is synonymous to the EU quarantine fungus P. citricarpa based on phylogenomic analyses.</title>
        <authorList>
            <consortium name="Lawrence Berkeley National Laboratory"/>
            <person name="Van Ingen-Buijs V.A."/>
            <person name="Van Westerhoven A.C."/>
            <person name="Haridas S."/>
            <person name="Skiadas P."/>
            <person name="Martin F."/>
            <person name="Groenewald J.Z."/>
            <person name="Crous P.W."/>
            <person name="Seidl M.F."/>
        </authorList>
    </citation>
    <scope>NUCLEOTIDE SEQUENCE [LARGE SCALE GENOMIC DNA]</scope>
    <source>
        <strain evidence="1 2">CBS 123374</strain>
    </source>
</reference>
<comment type="caution">
    <text evidence="1">The sequence shown here is derived from an EMBL/GenBank/DDBJ whole genome shotgun (WGS) entry which is preliminary data.</text>
</comment>
<organism evidence="1 2">
    <name type="scientific">Phyllosticta capitalensis</name>
    <dbReference type="NCBI Taxonomy" id="121624"/>
    <lineage>
        <taxon>Eukaryota</taxon>
        <taxon>Fungi</taxon>
        <taxon>Dikarya</taxon>
        <taxon>Ascomycota</taxon>
        <taxon>Pezizomycotina</taxon>
        <taxon>Dothideomycetes</taxon>
        <taxon>Dothideomycetes incertae sedis</taxon>
        <taxon>Botryosphaeriales</taxon>
        <taxon>Phyllostictaceae</taxon>
        <taxon>Phyllosticta</taxon>
    </lineage>
</organism>
<evidence type="ECO:0000313" key="1">
    <source>
        <dbReference type="EMBL" id="KAK8237848.1"/>
    </source>
</evidence>
<protein>
    <submittedName>
        <fullName evidence="1">Uncharacterized protein</fullName>
    </submittedName>
</protein>
<gene>
    <name evidence="1" type="ORF">HDK90DRAFT_205832</name>
</gene>
<accession>A0ABR1YTH7</accession>
<name>A0ABR1YTH7_9PEZI</name>
<dbReference type="EMBL" id="JBBWRZ010000004">
    <property type="protein sequence ID" value="KAK8237848.1"/>
    <property type="molecule type" value="Genomic_DNA"/>
</dbReference>
<evidence type="ECO:0000313" key="2">
    <source>
        <dbReference type="Proteomes" id="UP001492380"/>
    </source>
</evidence>
<proteinExistence type="predicted"/>
<dbReference type="Proteomes" id="UP001492380">
    <property type="component" value="Unassembled WGS sequence"/>
</dbReference>
<keyword evidence="2" id="KW-1185">Reference proteome</keyword>
<sequence length="210" mass="23657">MLRLALTSKPIGNRSETSVNGLGLVKASTENVQHVTIVLFVRRSRNDAYHSTSQLRQLCTMIETMPEFLRDHGNSTVLILHELCSSSAHPMSDRRIFNFIPDEDPVWLLTTNPDRLTRRREEVLSLAQMFSATGGGWLTTGIQDNDSQVSDWVPVDEASASIVQRQLEDGRRRALICAKNNFLIPLLCQNTGAQGAFMPMTNQRQFADKW</sequence>